<evidence type="ECO:0008006" key="4">
    <source>
        <dbReference type="Google" id="ProtNLM"/>
    </source>
</evidence>
<dbReference type="EMBL" id="JAJJMA010293033">
    <property type="protein sequence ID" value="MCL7047447.1"/>
    <property type="molecule type" value="Genomic_DNA"/>
</dbReference>
<proteinExistence type="predicted"/>
<dbReference type="InterPro" id="IPR036390">
    <property type="entry name" value="WH_DNA-bd_sf"/>
</dbReference>
<protein>
    <recommendedName>
        <fullName evidence="4">DNA-binding protein</fullName>
    </recommendedName>
</protein>
<reference evidence="2" key="1">
    <citation type="submission" date="2022-03" db="EMBL/GenBank/DDBJ databases">
        <title>A functionally conserved STORR gene fusion in Papaver species that diverged 16.8 million years ago.</title>
        <authorList>
            <person name="Catania T."/>
        </authorList>
    </citation>
    <scope>NUCLEOTIDE SEQUENCE</scope>
    <source>
        <strain evidence="2">S-191538</strain>
    </source>
</reference>
<evidence type="ECO:0000256" key="1">
    <source>
        <dbReference type="SAM" id="MobiDB-lite"/>
    </source>
</evidence>
<dbReference type="AlphaFoldDB" id="A0AA41VU47"/>
<accession>A0AA41VU47</accession>
<keyword evidence="3" id="KW-1185">Reference proteome</keyword>
<feature type="region of interest" description="Disordered" evidence="1">
    <location>
        <begin position="168"/>
        <end position="188"/>
    </location>
</feature>
<organism evidence="2 3">
    <name type="scientific">Papaver nudicaule</name>
    <name type="common">Iceland poppy</name>
    <dbReference type="NCBI Taxonomy" id="74823"/>
    <lineage>
        <taxon>Eukaryota</taxon>
        <taxon>Viridiplantae</taxon>
        <taxon>Streptophyta</taxon>
        <taxon>Embryophyta</taxon>
        <taxon>Tracheophyta</taxon>
        <taxon>Spermatophyta</taxon>
        <taxon>Magnoliopsida</taxon>
        <taxon>Ranunculales</taxon>
        <taxon>Papaveraceae</taxon>
        <taxon>Papaveroideae</taxon>
        <taxon>Papaver</taxon>
    </lineage>
</organism>
<dbReference type="SUPFAM" id="SSF46785">
    <property type="entry name" value="Winged helix' DNA-binding domain"/>
    <property type="match status" value="1"/>
</dbReference>
<comment type="caution">
    <text evidence="2">The sequence shown here is derived from an EMBL/GenBank/DDBJ whole genome shotgun (WGS) entry which is preliminary data.</text>
</comment>
<dbReference type="InterPro" id="IPR051294">
    <property type="entry name" value="HORMA_MeioticProgression"/>
</dbReference>
<gene>
    <name evidence="2" type="ORF">MKW94_000174</name>
</gene>
<name>A0AA41VU47_PAPNU</name>
<evidence type="ECO:0000313" key="3">
    <source>
        <dbReference type="Proteomes" id="UP001177140"/>
    </source>
</evidence>
<dbReference type="PANTHER" id="PTHR48225:SF7">
    <property type="entry name" value="MEIOSIS-SPECIFIC PROTEIN HOP1"/>
    <property type="match status" value="1"/>
</dbReference>
<evidence type="ECO:0000313" key="2">
    <source>
        <dbReference type="EMBL" id="MCL7047447.1"/>
    </source>
</evidence>
<dbReference type="Proteomes" id="UP001177140">
    <property type="component" value="Unassembled WGS sequence"/>
</dbReference>
<sequence>MDELVNQNILSRTGKDSYSICKLKKYNQAIAVNEEKDVQLYMKALYHVLPLDFVTISKLQSKLEGEANQATVRKLLNKMAFDGYVEAKTIPILGKRVIRYELTDKKLLEVKNALESKLQTMEISEPQNISTCGGIRSVGTDLTRTPETSVDTHQIGSSRIEEQLGNNTPIRRNKPAVSRESGIPWNDNRNGVDKRGFISCSEDSDTICSRPSQKKRFRKTSTVKEPILQNMKRQKSQGGVLDFGVTDY</sequence>
<dbReference type="PANTHER" id="PTHR48225">
    <property type="entry name" value="HORMA DOMAIN-CONTAINING PROTEIN 1"/>
    <property type="match status" value="1"/>
</dbReference>